<accession>A0A494XWV8</accession>
<keyword evidence="1" id="KW-0732">Signal</keyword>
<feature type="chain" id="PRO_5038838274" evidence="1">
    <location>
        <begin position="23"/>
        <end position="126"/>
    </location>
</feature>
<dbReference type="Gene3D" id="2.60.40.420">
    <property type="entry name" value="Cupredoxins - blue copper proteins"/>
    <property type="match status" value="1"/>
</dbReference>
<dbReference type="SUPFAM" id="SSF49503">
    <property type="entry name" value="Cupredoxins"/>
    <property type="match status" value="1"/>
</dbReference>
<evidence type="ECO:0000313" key="3">
    <source>
        <dbReference type="Proteomes" id="UP000282076"/>
    </source>
</evidence>
<proteinExistence type="predicted"/>
<protein>
    <submittedName>
        <fullName evidence="2">Cytochrome C oxidase subunit II</fullName>
    </submittedName>
</protein>
<dbReference type="Proteomes" id="UP000282076">
    <property type="component" value="Unassembled WGS sequence"/>
</dbReference>
<dbReference type="OrthoDB" id="279535at2"/>
<evidence type="ECO:0000313" key="2">
    <source>
        <dbReference type="EMBL" id="RKP55085.1"/>
    </source>
</evidence>
<keyword evidence="3" id="KW-1185">Reference proteome</keyword>
<reference evidence="2 3" key="1">
    <citation type="submission" date="2018-10" db="EMBL/GenBank/DDBJ databases">
        <title>Cohnella sp. M2MS4P-1, whole genome shotgun sequence.</title>
        <authorList>
            <person name="Tuo L."/>
        </authorList>
    </citation>
    <scope>NUCLEOTIDE SEQUENCE [LARGE SCALE GENOMIC DNA]</scope>
    <source>
        <strain evidence="2 3">M2MS4P-1</strain>
    </source>
</reference>
<dbReference type="AlphaFoldDB" id="A0A494XWV8"/>
<evidence type="ECO:0000256" key="1">
    <source>
        <dbReference type="SAM" id="SignalP"/>
    </source>
</evidence>
<comment type="caution">
    <text evidence="2">The sequence shown here is derived from an EMBL/GenBank/DDBJ whole genome shotgun (WGS) entry which is preliminary data.</text>
</comment>
<sequence length="126" mass="14047">MHKWLMSTLVTIACAMGVYLLATSLPDKPKDEASDLKEGQVLLKIKATNYEFDQKEYHVKAGTLYKIKFSNTLGNHGAEIVGLNVEMSKDAPEMEVTFDKPGEYELHCSIMCGTGHSTMKSKFIVE</sequence>
<feature type="signal peptide" evidence="1">
    <location>
        <begin position="1"/>
        <end position="22"/>
    </location>
</feature>
<name>A0A494XWV8_9BACL</name>
<dbReference type="EMBL" id="RBZM01000004">
    <property type="protein sequence ID" value="RKP55085.1"/>
    <property type="molecule type" value="Genomic_DNA"/>
</dbReference>
<gene>
    <name evidence="2" type="ORF">D7Z26_07610</name>
</gene>
<dbReference type="RefSeq" id="WP_120975503.1">
    <property type="nucleotide sequence ID" value="NZ_RBZM01000004.1"/>
</dbReference>
<organism evidence="2 3">
    <name type="scientific">Cohnella endophytica</name>
    <dbReference type="NCBI Taxonomy" id="2419778"/>
    <lineage>
        <taxon>Bacteria</taxon>
        <taxon>Bacillati</taxon>
        <taxon>Bacillota</taxon>
        <taxon>Bacilli</taxon>
        <taxon>Bacillales</taxon>
        <taxon>Paenibacillaceae</taxon>
        <taxon>Cohnella</taxon>
    </lineage>
</organism>
<dbReference type="InterPro" id="IPR008972">
    <property type="entry name" value="Cupredoxin"/>
</dbReference>